<evidence type="ECO:0000313" key="2">
    <source>
        <dbReference type="EMBL" id="MBD2777828.1"/>
    </source>
</evidence>
<comment type="caution">
    <text evidence="2">The sequence shown here is derived from an EMBL/GenBank/DDBJ whole genome shotgun (WGS) entry which is preliminary data.</text>
</comment>
<sequence length="136" mass="15364">MKINPYLMFNGNCEAAFKFYEQCLGGKIVAMLTHGDAPSAEHVSPEWHDKIMHVCLDLGDRLLMGSDSPPGYFVTPQGFYVQISIDEPAEAERVFHALAENGHVKMPFEQTFWAFRFGMLVDQFGTPWMLNCEKAA</sequence>
<keyword evidence="3" id="KW-1185">Reference proteome</keyword>
<dbReference type="CDD" id="cd06588">
    <property type="entry name" value="PhnB_like"/>
    <property type="match status" value="1"/>
</dbReference>
<name>A0A8J7C0D3_9CYAN</name>
<feature type="domain" description="PhnB-like" evidence="1">
    <location>
        <begin position="2"/>
        <end position="129"/>
    </location>
</feature>
<evidence type="ECO:0000259" key="1">
    <source>
        <dbReference type="Pfam" id="PF06983"/>
    </source>
</evidence>
<protein>
    <submittedName>
        <fullName evidence="2">VOC family protein</fullName>
    </submittedName>
</protein>
<dbReference type="InterPro" id="IPR029068">
    <property type="entry name" value="Glyas_Bleomycin-R_OHBP_Dase"/>
</dbReference>
<dbReference type="SUPFAM" id="SSF54593">
    <property type="entry name" value="Glyoxalase/Bleomycin resistance protein/Dihydroxybiphenyl dioxygenase"/>
    <property type="match status" value="1"/>
</dbReference>
<gene>
    <name evidence="2" type="ORF">ICL16_38745</name>
</gene>
<dbReference type="PANTHER" id="PTHR33990:SF1">
    <property type="entry name" value="PROTEIN YJDN"/>
    <property type="match status" value="1"/>
</dbReference>
<evidence type="ECO:0000313" key="3">
    <source>
        <dbReference type="Proteomes" id="UP000629098"/>
    </source>
</evidence>
<dbReference type="EMBL" id="JACXAE010000118">
    <property type="protein sequence ID" value="MBD2777828.1"/>
    <property type="molecule type" value="Genomic_DNA"/>
</dbReference>
<reference evidence="2" key="1">
    <citation type="submission" date="2020-09" db="EMBL/GenBank/DDBJ databases">
        <title>Iningainema tapete sp. nov. (Scytonemataceae, Cyanobacteria) from greenhouses in central Florida (USA) produces two types of nodularin with biosynthetic potential for microcystin-LR and anabaenopeptins.</title>
        <authorList>
            <person name="Berthold D.E."/>
            <person name="Lefler F.W."/>
            <person name="Huang I.-S."/>
            <person name="Abdulla H."/>
            <person name="Zimba P.V."/>
            <person name="Laughinghouse H.D. IV."/>
        </authorList>
    </citation>
    <scope>NUCLEOTIDE SEQUENCE</scope>
    <source>
        <strain evidence="2">BLCCT55</strain>
    </source>
</reference>
<accession>A0A8J7C0D3</accession>
<dbReference type="InterPro" id="IPR028973">
    <property type="entry name" value="PhnB-like"/>
</dbReference>
<organism evidence="2 3">
    <name type="scientific">Iningainema tapete BLCC-T55</name>
    <dbReference type="NCBI Taxonomy" id="2748662"/>
    <lineage>
        <taxon>Bacteria</taxon>
        <taxon>Bacillati</taxon>
        <taxon>Cyanobacteriota</taxon>
        <taxon>Cyanophyceae</taxon>
        <taxon>Nostocales</taxon>
        <taxon>Scytonemataceae</taxon>
        <taxon>Iningainema tapete</taxon>
    </lineage>
</organism>
<dbReference type="Proteomes" id="UP000629098">
    <property type="component" value="Unassembled WGS sequence"/>
</dbReference>
<dbReference type="PANTHER" id="PTHR33990">
    <property type="entry name" value="PROTEIN YJDN-RELATED"/>
    <property type="match status" value="1"/>
</dbReference>
<dbReference type="Pfam" id="PF06983">
    <property type="entry name" value="3-dmu-9_3-mt"/>
    <property type="match status" value="1"/>
</dbReference>
<dbReference type="AlphaFoldDB" id="A0A8J7C0D3"/>
<proteinExistence type="predicted"/>
<dbReference type="Gene3D" id="3.10.180.10">
    <property type="entry name" value="2,3-Dihydroxybiphenyl 1,2-Dioxygenase, domain 1"/>
    <property type="match status" value="1"/>
</dbReference>